<organism evidence="2 3">
    <name type="scientific">Agrilutibacter niabensis</name>
    <dbReference type="NCBI Taxonomy" id="380628"/>
    <lineage>
        <taxon>Bacteria</taxon>
        <taxon>Pseudomonadati</taxon>
        <taxon>Pseudomonadota</taxon>
        <taxon>Gammaproteobacteria</taxon>
        <taxon>Lysobacterales</taxon>
        <taxon>Lysobacteraceae</taxon>
        <taxon>Agrilutibacter</taxon>
    </lineage>
</organism>
<keyword evidence="3" id="KW-1185">Reference proteome</keyword>
<feature type="transmembrane region" description="Helical" evidence="1">
    <location>
        <begin position="74"/>
        <end position="97"/>
    </location>
</feature>
<dbReference type="RefSeq" id="WP_310053948.1">
    <property type="nucleotide sequence ID" value="NZ_JAVDVW010000002.1"/>
</dbReference>
<feature type="transmembrane region" description="Helical" evidence="1">
    <location>
        <begin position="117"/>
        <end position="143"/>
    </location>
</feature>
<dbReference type="EMBL" id="JAVDVW010000002">
    <property type="protein sequence ID" value="MDR7099624.1"/>
    <property type="molecule type" value="Genomic_DNA"/>
</dbReference>
<keyword evidence="1" id="KW-1133">Transmembrane helix</keyword>
<feature type="transmembrane region" description="Helical" evidence="1">
    <location>
        <begin position="20"/>
        <end position="41"/>
    </location>
</feature>
<evidence type="ECO:0000256" key="1">
    <source>
        <dbReference type="SAM" id="Phobius"/>
    </source>
</evidence>
<keyword evidence="1" id="KW-0472">Membrane</keyword>
<evidence type="ECO:0008006" key="4">
    <source>
        <dbReference type="Google" id="ProtNLM"/>
    </source>
</evidence>
<keyword evidence="1" id="KW-0812">Transmembrane</keyword>
<proteinExistence type="predicted"/>
<comment type="caution">
    <text evidence="2">The sequence shown here is derived from an EMBL/GenBank/DDBJ whole genome shotgun (WGS) entry which is preliminary data.</text>
</comment>
<evidence type="ECO:0000313" key="2">
    <source>
        <dbReference type="EMBL" id="MDR7099624.1"/>
    </source>
</evidence>
<name>A0ABU1VQ66_9GAMM</name>
<sequence length="145" mass="15523">MPPASEHPPSPIARWLTWPYRLLMLGGACAGFAALWVVLAWANGSQFGWMAVLGALDVAWILRLSGWPSGGRRALVGVVATAGIVVLANWWIIAVHLGEVMGFDPLASAFRLGLQHAWTLAKLANGTFELVMILVALVLAAIISR</sequence>
<protein>
    <recommendedName>
        <fullName evidence="4">Transmembrane protein</fullName>
    </recommendedName>
</protein>
<accession>A0ABU1VQ66</accession>
<gene>
    <name evidence="2" type="ORF">J2X04_002005</name>
</gene>
<reference evidence="2 3" key="1">
    <citation type="submission" date="2023-07" db="EMBL/GenBank/DDBJ databases">
        <title>Sorghum-associated microbial communities from plants grown in Nebraska, USA.</title>
        <authorList>
            <person name="Schachtman D."/>
        </authorList>
    </citation>
    <scope>NUCLEOTIDE SEQUENCE [LARGE SCALE GENOMIC DNA]</scope>
    <source>
        <strain evidence="2 3">BE187</strain>
    </source>
</reference>
<dbReference type="Proteomes" id="UP001267878">
    <property type="component" value="Unassembled WGS sequence"/>
</dbReference>
<evidence type="ECO:0000313" key="3">
    <source>
        <dbReference type="Proteomes" id="UP001267878"/>
    </source>
</evidence>